<proteinExistence type="predicted"/>
<organism evidence="2 3">
    <name type="scientific">Ensete ventricosum</name>
    <name type="common">Abyssinian banana</name>
    <name type="synonym">Musa ensete</name>
    <dbReference type="NCBI Taxonomy" id="4639"/>
    <lineage>
        <taxon>Eukaryota</taxon>
        <taxon>Viridiplantae</taxon>
        <taxon>Streptophyta</taxon>
        <taxon>Embryophyta</taxon>
        <taxon>Tracheophyta</taxon>
        <taxon>Spermatophyta</taxon>
        <taxon>Magnoliopsida</taxon>
        <taxon>Liliopsida</taxon>
        <taxon>Zingiberales</taxon>
        <taxon>Musaceae</taxon>
        <taxon>Ensete</taxon>
    </lineage>
</organism>
<evidence type="ECO:0000313" key="3">
    <source>
        <dbReference type="Proteomes" id="UP000287651"/>
    </source>
</evidence>
<evidence type="ECO:0000256" key="1">
    <source>
        <dbReference type="SAM" id="Phobius"/>
    </source>
</evidence>
<keyword evidence="1" id="KW-1133">Transmembrane helix</keyword>
<sequence length="108" mass="12249">LFRFYAGYFGGPLPQGSGALNPILSQSPLAFRVLRSSSLLQSIRPISFNASHSGVWVSFFHLYFLVWFLLLGLISSFSQFLAMRDLLVWVKSNLIKERPEMFMKGDSV</sequence>
<dbReference type="AlphaFoldDB" id="A0A426XAA7"/>
<reference evidence="2 3" key="1">
    <citation type="journal article" date="2014" name="Agronomy (Basel)">
        <title>A Draft Genome Sequence for Ensete ventricosum, the Drought-Tolerant Tree Against Hunger.</title>
        <authorList>
            <person name="Harrison J."/>
            <person name="Moore K.A."/>
            <person name="Paszkiewicz K."/>
            <person name="Jones T."/>
            <person name="Grant M."/>
            <person name="Ambacheew D."/>
            <person name="Muzemil S."/>
            <person name="Studholme D.J."/>
        </authorList>
    </citation>
    <scope>NUCLEOTIDE SEQUENCE [LARGE SCALE GENOMIC DNA]</scope>
</reference>
<comment type="caution">
    <text evidence="2">The sequence shown here is derived from an EMBL/GenBank/DDBJ whole genome shotgun (WGS) entry which is preliminary data.</text>
</comment>
<evidence type="ECO:0000313" key="2">
    <source>
        <dbReference type="EMBL" id="RRT36380.1"/>
    </source>
</evidence>
<dbReference type="Proteomes" id="UP000287651">
    <property type="component" value="Unassembled WGS sequence"/>
</dbReference>
<keyword evidence="1" id="KW-0812">Transmembrane</keyword>
<accession>A0A426XAA7</accession>
<keyword evidence="1" id="KW-0472">Membrane</keyword>
<feature type="non-terminal residue" evidence="2">
    <location>
        <position position="1"/>
    </location>
</feature>
<feature type="transmembrane region" description="Helical" evidence="1">
    <location>
        <begin position="55"/>
        <end position="74"/>
    </location>
</feature>
<dbReference type="EMBL" id="AMZH03023691">
    <property type="protein sequence ID" value="RRT36380.1"/>
    <property type="molecule type" value="Genomic_DNA"/>
</dbReference>
<gene>
    <name evidence="2" type="ORF">B296_00023144</name>
</gene>
<protein>
    <submittedName>
        <fullName evidence="2">Uncharacterized protein</fullName>
    </submittedName>
</protein>
<name>A0A426XAA7_ENSVE</name>